<dbReference type="InterPro" id="IPR002931">
    <property type="entry name" value="Transglutaminase-like"/>
</dbReference>
<accession>A0A8T1SUF8</accession>
<dbReference type="GO" id="GO:0005737">
    <property type="term" value="C:cytoplasm"/>
    <property type="evidence" value="ECO:0007669"/>
    <property type="project" value="TreeGrafter"/>
</dbReference>
<proteinExistence type="predicted"/>
<organism evidence="3 4">
    <name type="scientific">Chelydra serpentina</name>
    <name type="common">Snapping turtle</name>
    <name type="synonym">Testudo serpentina</name>
    <dbReference type="NCBI Taxonomy" id="8475"/>
    <lineage>
        <taxon>Eukaryota</taxon>
        <taxon>Metazoa</taxon>
        <taxon>Chordata</taxon>
        <taxon>Craniata</taxon>
        <taxon>Vertebrata</taxon>
        <taxon>Euteleostomi</taxon>
        <taxon>Archelosauria</taxon>
        <taxon>Testudinata</taxon>
        <taxon>Testudines</taxon>
        <taxon>Cryptodira</taxon>
        <taxon>Durocryptodira</taxon>
        <taxon>Americhelydia</taxon>
        <taxon>Chelydroidea</taxon>
        <taxon>Chelydridae</taxon>
        <taxon>Chelydra</taxon>
    </lineage>
</organism>
<feature type="region of interest" description="Disordered" evidence="1">
    <location>
        <begin position="1"/>
        <end position="22"/>
    </location>
</feature>
<evidence type="ECO:0000259" key="2">
    <source>
        <dbReference type="Pfam" id="PF01841"/>
    </source>
</evidence>
<evidence type="ECO:0000313" key="4">
    <source>
        <dbReference type="Proteomes" id="UP000765507"/>
    </source>
</evidence>
<name>A0A8T1SUF8_CHESE</name>
<dbReference type="PANTHER" id="PTHR46333:SF3">
    <property type="entry name" value="KYPHOSCOLIOSIS PEPTIDASE"/>
    <property type="match status" value="1"/>
</dbReference>
<dbReference type="EMBL" id="JAHGAV010000103">
    <property type="protein sequence ID" value="KAG6932154.1"/>
    <property type="molecule type" value="Genomic_DNA"/>
</dbReference>
<keyword evidence="4" id="KW-1185">Reference proteome</keyword>
<comment type="caution">
    <text evidence="3">The sequence shown here is derived from an EMBL/GenBank/DDBJ whole genome shotgun (WGS) entry which is preliminary data.</text>
</comment>
<dbReference type="SUPFAM" id="SSF54001">
    <property type="entry name" value="Cysteine proteinases"/>
    <property type="match status" value="1"/>
</dbReference>
<feature type="non-terminal residue" evidence="3">
    <location>
        <position position="1"/>
    </location>
</feature>
<dbReference type="Proteomes" id="UP000765507">
    <property type="component" value="Unassembled WGS sequence"/>
</dbReference>
<dbReference type="OrthoDB" id="6129702at2759"/>
<dbReference type="GO" id="GO:0007517">
    <property type="term" value="P:muscle organ development"/>
    <property type="evidence" value="ECO:0007669"/>
    <property type="project" value="TreeGrafter"/>
</dbReference>
<dbReference type="AlphaFoldDB" id="A0A8T1SUF8"/>
<protein>
    <submittedName>
        <fullName evidence="3">Kyphoscoliosis peptidase</fullName>
    </submittedName>
</protein>
<dbReference type="InterPro" id="IPR052557">
    <property type="entry name" value="CAP/Cytokinesis_protein"/>
</dbReference>
<sequence>PSLTGLDNKGFQENGKSRVPLPGGKDLHAYPWDKSSLKSITLDLQQFEKLDAYASKVSVKNSIEELVKALLRGARTDVEKVRAIWMWICHHIEYDVVGFHNKHQRSCEPKDVLRTGKSVCSGYARLFQQMCSVAGIQCMELSGHSKGYSYRPG</sequence>
<feature type="non-terminal residue" evidence="3">
    <location>
        <position position="153"/>
    </location>
</feature>
<dbReference type="PANTHER" id="PTHR46333">
    <property type="entry name" value="CYTOKINESIS PROTEIN 3"/>
    <property type="match status" value="1"/>
</dbReference>
<evidence type="ECO:0000313" key="3">
    <source>
        <dbReference type="EMBL" id="KAG6932154.1"/>
    </source>
</evidence>
<evidence type="ECO:0000256" key="1">
    <source>
        <dbReference type="SAM" id="MobiDB-lite"/>
    </source>
</evidence>
<dbReference type="Gene3D" id="3.10.620.30">
    <property type="match status" value="1"/>
</dbReference>
<dbReference type="Pfam" id="PF01841">
    <property type="entry name" value="Transglut_core"/>
    <property type="match status" value="1"/>
</dbReference>
<dbReference type="GO" id="GO:0007528">
    <property type="term" value="P:neuromuscular junction development"/>
    <property type="evidence" value="ECO:0007669"/>
    <property type="project" value="TreeGrafter"/>
</dbReference>
<dbReference type="InterPro" id="IPR038765">
    <property type="entry name" value="Papain-like_cys_pep_sf"/>
</dbReference>
<gene>
    <name evidence="3" type="ORF">G0U57_000284</name>
</gene>
<feature type="domain" description="Transglutaminase-like" evidence="2">
    <location>
        <begin position="66"/>
        <end position="138"/>
    </location>
</feature>
<reference evidence="3 4" key="1">
    <citation type="journal article" date="2020" name="G3 (Bethesda)">
        <title>Draft Genome of the Common Snapping Turtle, Chelydra serpentina, a Model for Phenotypic Plasticity in Reptiles.</title>
        <authorList>
            <person name="Das D."/>
            <person name="Singh S.K."/>
            <person name="Bierstedt J."/>
            <person name="Erickson A."/>
            <person name="Galli G.L.J."/>
            <person name="Crossley D.A. 2nd"/>
            <person name="Rhen T."/>
        </authorList>
    </citation>
    <scope>NUCLEOTIDE SEQUENCE [LARGE SCALE GENOMIC DNA]</scope>
    <source>
        <strain evidence="3">KW</strain>
    </source>
</reference>